<feature type="compositionally biased region" description="Acidic residues" evidence="1">
    <location>
        <begin position="103"/>
        <end position="113"/>
    </location>
</feature>
<dbReference type="Proteomes" id="UP000054217">
    <property type="component" value="Unassembled WGS sequence"/>
</dbReference>
<evidence type="ECO:0000313" key="3">
    <source>
        <dbReference type="Proteomes" id="UP000054217"/>
    </source>
</evidence>
<gene>
    <name evidence="2" type="ORF">M404DRAFT_10789</name>
</gene>
<proteinExistence type="predicted"/>
<dbReference type="HOGENOM" id="CLU_783288_0_0_1"/>
<reference evidence="2 3" key="1">
    <citation type="submission" date="2014-04" db="EMBL/GenBank/DDBJ databases">
        <authorList>
            <consortium name="DOE Joint Genome Institute"/>
            <person name="Kuo A."/>
            <person name="Kohler A."/>
            <person name="Costa M.D."/>
            <person name="Nagy L.G."/>
            <person name="Floudas D."/>
            <person name="Copeland A."/>
            <person name="Barry K.W."/>
            <person name="Cichocki N."/>
            <person name="Veneault-Fourrey C."/>
            <person name="LaButti K."/>
            <person name="Lindquist E.A."/>
            <person name="Lipzen A."/>
            <person name="Lundell T."/>
            <person name="Morin E."/>
            <person name="Murat C."/>
            <person name="Sun H."/>
            <person name="Tunlid A."/>
            <person name="Henrissat B."/>
            <person name="Grigoriev I.V."/>
            <person name="Hibbett D.S."/>
            <person name="Martin F."/>
            <person name="Nordberg H.P."/>
            <person name="Cantor M.N."/>
            <person name="Hua S.X."/>
        </authorList>
    </citation>
    <scope>NUCLEOTIDE SEQUENCE [LARGE SCALE GENOMIC DNA]</scope>
    <source>
        <strain evidence="2 3">Marx 270</strain>
    </source>
</reference>
<name>A0A0C3N8C6_PISTI</name>
<feature type="compositionally biased region" description="Low complexity" evidence="1">
    <location>
        <begin position="179"/>
        <end position="194"/>
    </location>
</feature>
<feature type="region of interest" description="Disordered" evidence="1">
    <location>
        <begin position="178"/>
        <end position="213"/>
    </location>
</feature>
<dbReference type="InParanoid" id="A0A0C3N8C6"/>
<sequence length="354" mass="38501">MWHGNPTYDARLFNPAPGTNRTGDFLSIVNQGGTTVTVTPSGSTATATVTPTVADTQVQQLTNQNNTMAGGNLEVEPFGSFTLINPQGEGASINDFSMGGTEQGEDEDEEGEVCEGRGPGEHPQFMSVNSELTFNDGAVNDTCHPVDSTHTILPFNKPGRRTLSWDNRSAFRMSPYARSPPSVISTSTTTSAVSDGASQRQVASSETSQTKGKNMLTQLKADFNERLGELNGNSLDQRCQLAALKTERKVVKTQAYMRDKEIAHLEAEGEKERREAQKIHERFMERKKLDIQYLKEEGENLRLRVQLAMLQAQPTSSSDPKSQVFNGASSSTTTAPSLYPTLPSTAFDDLVADA</sequence>
<protein>
    <submittedName>
        <fullName evidence="2">Uncharacterized protein</fullName>
    </submittedName>
</protein>
<dbReference type="AlphaFoldDB" id="A0A0C3N8C6"/>
<feature type="region of interest" description="Disordered" evidence="1">
    <location>
        <begin position="312"/>
        <end position="344"/>
    </location>
</feature>
<organism evidence="2 3">
    <name type="scientific">Pisolithus tinctorius Marx 270</name>
    <dbReference type="NCBI Taxonomy" id="870435"/>
    <lineage>
        <taxon>Eukaryota</taxon>
        <taxon>Fungi</taxon>
        <taxon>Dikarya</taxon>
        <taxon>Basidiomycota</taxon>
        <taxon>Agaricomycotina</taxon>
        <taxon>Agaricomycetes</taxon>
        <taxon>Agaricomycetidae</taxon>
        <taxon>Boletales</taxon>
        <taxon>Sclerodermatineae</taxon>
        <taxon>Pisolithaceae</taxon>
        <taxon>Pisolithus</taxon>
    </lineage>
</organism>
<feature type="compositionally biased region" description="Polar residues" evidence="1">
    <location>
        <begin position="196"/>
        <end position="213"/>
    </location>
</feature>
<evidence type="ECO:0000256" key="1">
    <source>
        <dbReference type="SAM" id="MobiDB-lite"/>
    </source>
</evidence>
<dbReference type="EMBL" id="KN832031">
    <property type="protein sequence ID" value="KIN97309.1"/>
    <property type="molecule type" value="Genomic_DNA"/>
</dbReference>
<evidence type="ECO:0000313" key="2">
    <source>
        <dbReference type="EMBL" id="KIN97309.1"/>
    </source>
</evidence>
<feature type="region of interest" description="Disordered" evidence="1">
    <location>
        <begin position="89"/>
        <end position="121"/>
    </location>
</feature>
<accession>A0A0C3N8C6</accession>
<keyword evidence="3" id="KW-1185">Reference proteome</keyword>
<dbReference type="OrthoDB" id="2693027at2759"/>
<reference evidence="3" key="2">
    <citation type="submission" date="2015-01" db="EMBL/GenBank/DDBJ databases">
        <title>Evolutionary Origins and Diversification of the Mycorrhizal Mutualists.</title>
        <authorList>
            <consortium name="DOE Joint Genome Institute"/>
            <consortium name="Mycorrhizal Genomics Consortium"/>
            <person name="Kohler A."/>
            <person name="Kuo A."/>
            <person name="Nagy L.G."/>
            <person name="Floudas D."/>
            <person name="Copeland A."/>
            <person name="Barry K.W."/>
            <person name="Cichocki N."/>
            <person name="Veneault-Fourrey C."/>
            <person name="LaButti K."/>
            <person name="Lindquist E.A."/>
            <person name="Lipzen A."/>
            <person name="Lundell T."/>
            <person name="Morin E."/>
            <person name="Murat C."/>
            <person name="Riley R."/>
            <person name="Ohm R."/>
            <person name="Sun H."/>
            <person name="Tunlid A."/>
            <person name="Henrissat B."/>
            <person name="Grigoriev I.V."/>
            <person name="Hibbett D.S."/>
            <person name="Martin F."/>
        </authorList>
    </citation>
    <scope>NUCLEOTIDE SEQUENCE [LARGE SCALE GENOMIC DNA]</scope>
    <source>
        <strain evidence="3">Marx 270</strain>
    </source>
</reference>
<feature type="compositionally biased region" description="Polar residues" evidence="1">
    <location>
        <begin position="312"/>
        <end position="336"/>
    </location>
</feature>